<dbReference type="AlphaFoldDB" id="A0A6A4VZU8"/>
<keyword evidence="1" id="KW-0732">Signal</keyword>
<evidence type="ECO:0000256" key="1">
    <source>
        <dbReference type="SAM" id="SignalP"/>
    </source>
</evidence>
<evidence type="ECO:0000313" key="3">
    <source>
        <dbReference type="Proteomes" id="UP000440578"/>
    </source>
</evidence>
<reference evidence="2 3" key="1">
    <citation type="submission" date="2019-07" db="EMBL/GenBank/DDBJ databases">
        <title>Draft genome assembly of a fouling barnacle, Amphibalanus amphitrite (Darwin, 1854): The first reference genome for Thecostraca.</title>
        <authorList>
            <person name="Kim W."/>
        </authorList>
    </citation>
    <scope>NUCLEOTIDE SEQUENCE [LARGE SCALE GENOMIC DNA]</scope>
    <source>
        <strain evidence="2">SNU_AA5</strain>
        <tissue evidence="2">Soma without cirri and trophi</tissue>
    </source>
</reference>
<dbReference type="Proteomes" id="UP000440578">
    <property type="component" value="Unassembled WGS sequence"/>
</dbReference>
<evidence type="ECO:0008006" key="4">
    <source>
        <dbReference type="Google" id="ProtNLM"/>
    </source>
</evidence>
<feature type="signal peptide" evidence="1">
    <location>
        <begin position="1"/>
        <end position="19"/>
    </location>
</feature>
<sequence length="151" mass="16698">MKSAKVVLVAVAAAVAAEGGIEQNAGYGTGAYGKEYETEHYGYQKVKTIVKHVPVPVYKKVPYPVLKEVQVVKPVLKTIVKSVPKPYPVVRHVPVVKHVPVVQRVPVVKHVPIVKPVPVVHHRYHVQKVPVHIPYYVHKPSYGYGHGGGYH</sequence>
<name>A0A6A4VZU8_AMPAM</name>
<accession>A0A6A4VZU8</accession>
<evidence type="ECO:0000313" key="2">
    <source>
        <dbReference type="EMBL" id="KAF0301307.1"/>
    </source>
</evidence>
<proteinExistence type="predicted"/>
<gene>
    <name evidence="2" type="ORF">FJT64_026315</name>
</gene>
<organism evidence="2 3">
    <name type="scientific">Amphibalanus amphitrite</name>
    <name type="common">Striped barnacle</name>
    <name type="synonym">Balanus amphitrite</name>
    <dbReference type="NCBI Taxonomy" id="1232801"/>
    <lineage>
        <taxon>Eukaryota</taxon>
        <taxon>Metazoa</taxon>
        <taxon>Ecdysozoa</taxon>
        <taxon>Arthropoda</taxon>
        <taxon>Crustacea</taxon>
        <taxon>Multicrustacea</taxon>
        <taxon>Cirripedia</taxon>
        <taxon>Thoracica</taxon>
        <taxon>Thoracicalcarea</taxon>
        <taxon>Balanomorpha</taxon>
        <taxon>Balanoidea</taxon>
        <taxon>Balanidae</taxon>
        <taxon>Amphibalaninae</taxon>
        <taxon>Amphibalanus</taxon>
    </lineage>
</organism>
<keyword evidence="3" id="KW-1185">Reference proteome</keyword>
<dbReference type="EMBL" id="VIIS01001173">
    <property type="protein sequence ID" value="KAF0301307.1"/>
    <property type="molecule type" value="Genomic_DNA"/>
</dbReference>
<feature type="chain" id="PRO_5025547956" description="Zinc finger protein 512B" evidence="1">
    <location>
        <begin position="20"/>
        <end position="151"/>
    </location>
</feature>
<protein>
    <recommendedName>
        <fullName evidence="4">Zinc finger protein 512B</fullName>
    </recommendedName>
</protein>
<comment type="caution">
    <text evidence="2">The sequence shown here is derived from an EMBL/GenBank/DDBJ whole genome shotgun (WGS) entry which is preliminary data.</text>
</comment>